<evidence type="ECO:0000313" key="2">
    <source>
        <dbReference type="Proteomes" id="UP000887566"/>
    </source>
</evidence>
<sequence>MPRRRRYEPIRRDTRNTTVDGDPMATTAARRLRQRTTGTRRRRRERRPQLIIQSLLGRLYVRARKFNRIPGRRRRSVAAIPDKQESAQRWPLVEINLVVERSDRLLSVAIKRAHGSEAVPEPR</sequence>
<feature type="compositionally biased region" description="Basic residues" evidence="1">
    <location>
        <begin position="30"/>
        <end position="46"/>
    </location>
</feature>
<reference evidence="3" key="1">
    <citation type="submission" date="2022-11" db="UniProtKB">
        <authorList>
            <consortium name="WormBaseParasite"/>
        </authorList>
    </citation>
    <scope>IDENTIFICATION</scope>
</reference>
<feature type="region of interest" description="Disordered" evidence="1">
    <location>
        <begin position="1"/>
        <end position="47"/>
    </location>
</feature>
<accession>A0A914WY63</accession>
<dbReference type="AlphaFoldDB" id="A0A914WY63"/>
<dbReference type="Proteomes" id="UP000887566">
    <property type="component" value="Unplaced"/>
</dbReference>
<proteinExistence type="predicted"/>
<keyword evidence="2" id="KW-1185">Reference proteome</keyword>
<evidence type="ECO:0000256" key="1">
    <source>
        <dbReference type="SAM" id="MobiDB-lite"/>
    </source>
</evidence>
<dbReference type="WBParaSite" id="PSAMB.scaffold56size92332.g1258.t1">
    <property type="protein sequence ID" value="PSAMB.scaffold56size92332.g1258.t1"/>
    <property type="gene ID" value="PSAMB.scaffold56size92332.g1258"/>
</dbReference>
<name>A0A914WY63_9BILA</name>
<protein>
    <submittedName>
        <fullName evidence="3">Uncharacterized protein</fullName>
    </submittedName>
</protein>
<organism evidence="2 3">
    <name type="scientific">Plectus sambesii</name>
    <dbReference type="NCBI Taxonomy" id="2011161"/>
    <lineage>
        <taxon>Eukaryota</taxon>
        <taxon>Metazoa</taxon>
        <taxon>Ecdysozoa</taxon>
        <taxon>Nematoda</taxon>
        <taxon>Chromadorea</taxon>
        <taxon>Plectida</taxon>
        <taxon>Plectina</taxon>
        <taxon>Plectoidea</taxon>
        <taxon>Plectidae</taxon>
        <taxon>Plectus</taxon>
    </lineage>
</organism>
<evidence type="ECO:0000313" key="3">
    <source>
        <dbReference type="WBParaSite" id="PSAMB.scaffold56size92332.g1258.t1"/>
    </source>
</evidence>